<keyword evidence="3" id="KW-1185">Reference proteome</keyword>
<feature type="region of interest" description="Disordered" evidence="1">
    <location>
        <begin position="482"/>
        <end position="521"/>
    </location>
</feature>
<feature type="compositionally biased region" description="Polar residues" evidence="1">
    <location>
        <begin position="560"/>
        <end position="569"/>
    </location>
</feature>
<feature type="compositionally biased region" description="Low complexity" evidence="1">
    <location>
        <begin position="1196"/>
        <end position="1209"/>
    </location>
</feature>
<feature type="compositionally biased region" description="Polar residues" evidence="1">
    <location>
        <begin position="1282"/>
        <end position="1295"/>
    </location>
</feature>
<feature type="compositionally biased region" description="Basic and acidic residues" evidence="1">
    <location>
        <begin position="1213"/>
        <end position="1229"/>
    </location>
</feature>
<protein>
    <submittedName>
        <fullName evidence="2">Uncharacterized protein</fullName>
    </submittedName>
</protein>
<name>A0AAP0MEA9_9ROSI</name>
<dbReference type="Proteomes" id="UP001428341">
    <property type="component" value="Unassembled WGS sequence"/>
</dbReference>
<feature type="compositionally biased region" description="Basic and acidic residues" evidence="1">
    <location>
        <begin position="592"/>
        <end position="607"/>
    </location>
</feature>
<feature type="region of interest" description="Disordered" evidence="1">
    <location>
        <begin position="435"/>
        <end position="462"/>
    </location>
</feature>
<comment type="caution">
    <text evidence="2">The sequence shown here is derived from an EMBL/GenBank/DDBJ whole genome shotgun (WGS) entry which is preliminary data.</text>
</comment>
<proteinExistence type="predicted"/>
<sequence>MGGYEWLTVYLLEEKDESWVNSVDRCIVLTFSLGLRKTDSVAMSSKFDLPSGSPDRPLYTSGQRGPHLAAALDRSSSFRESIENPVLSSLPNTSRGPAATAEEVSNFLQCLRFNPKAVAADHKSNRLVDFRRHMNVALGLSADDSPTGSSKGKLLPCLLPEEIKRVKGGLRDSTIKARWERVKIFNEALSVFNKFFPSVPSKKRSRSEVFPYERSSSLLSSEHAALGPNLGKIGMQSHALPGGFELEQQKSEERIKNAIPSKRTRTSLVDVRGNAIVRPSGTIDRDKEMLRLANSGGAQGEDRTLPIGVDGWEKSKMKKKRSGIKPEASPSFVSSKPTDGYRDQKQGMQQRPVTDGRPRSNNDTHGFRPGVANGAVGVGKSDGISQQTGLGVRSSIPRTELDNSSLLNDRRDRPIGSDKERVNLRAVNKTNVRDEFNSASPTSNTKMTASVRGPRSGSGVAPKLSPVVHRAAAPNDWEVSHCMNKPTASVGPNNRKRTMSARSSSPPVAHWAGQRPQKISRTARRTNIVPIVSNNDDTAALDSSSDVAGSEIGGGFGKRLSSNSPQQVKLQGDSLSSAALSESEESGVPSIKSKDRGRKSDEIDEKAGQNVQKVSTLVLPSRKNKPVYGDDLGDGVRRQGRTGRGFASARALLPMTVEKLGNAGTAKQLRSARLGFDKIESKAGRPPTRKLSDRKAYKRQKPTTISAAADFIGSHAGLIEKNFPGCCDVLVTNSSIHCGYIVLVGSDDGHEELLAAANAVINSAHTLSSSFWRQMEPLFGFISDGDIAYLKLQENLQSIVPSTTPFLSDTDACFSTPNGYGLIKQERDVGPVTGAGRVEQFVPSPRGYNTVPLYQRLIAALITEEDCGSGDEDLKIDTYGTGFELDEEFDSNGSVHQFNFHSAGITAFNGCRITRKGDIDDEAEGDLLGISNSGITSNFNESLMISGMAFSEFQYDNMRVNEKLLLETGSIGIFPDPMSDKAETDDGVSEDIKKLEDKYHEQVCMKQGLLDRLLKYASEIKELQEREFEQRALDKLVTMAYEKYMTCWGPNTGKSSSNKLAKQAALAFVKRTLDHCHKFEDTGRSCFSEQLFRDMFASGLANPNGGRSVDTSTESEFAKPYSTSSHSLEARVSASMGSQTCPLVSTMGQNGEIFDMLPPINRSSELSTGKEDTWSNRVKKRELLLDEVVGGTIGTSNAPSSIGSSLSSSTKGKRSERDREGKVHSREVLSRNGANKIGRPTLSNTKGERKSKAKPKQKTTQLSVSVNGLLGKMSEQAKPTLPSASKSSEMTTNSNAKDKDEFGLDVLDGSEPIDLDVLGDDQGQDLGSWLNMNIDDDGLQDHDFMGLEIPMDDLSDLNMMV</sequence>
<dbReference type="PANTHER" id="PTHR31115">
    <property type="entry name" value="OS05G0107300 PROTEIN"/>
    <property type="match status" value="1"/>
</dbReference>
<feature type="region of interest" description="Disordered" evidence="1">
    <location>
        <begin position="293"/>
        <end position="421"/>
    </location>
</feature>
<reference evidence="2 3" key="1">
    <citation type="submission" date="2024-05" db="EMBL/GenBank/DDBJ databases">
        <title>Haplotype-resolved chromosome-level genome assembly of Huyou (Citrus changshanensis).</title>
        <authorList>
            <person name="Miao C."/>
            <person name="Chen W."/>
            <person name="Wu Y."/>
            <person name="Wang L."/>
            <person name="Zhao S."/>
            <person name="Grierson D."/>
            <person name="Xu C."/>
            <person name="Chen K."/>
        </authorList>
    </citation>
    <scope>NUCLEOTIDE SEQUENCE [LARGE SCALE GENOMIC DNA]</scope>
    <source>
        <strain evidence="2">01-14</strain>
        <tissue evidence="2">Leaf</tissue>
    </source>
</reference>
<feature type="compositionally biased region" description="Basic and acidic residues" evidence="1">
    <location>
        <begin position="354"/>
        <end position="366"/>
    </location>
</feature>
<feature type="region of interest" description="Disordered" evidence="1">
    <location>
        <begin position="1191"/>
        <end position="1303"/>
    </location>
</feature>
<gene>
    <name evidence="2" type="ORF">WN944_001235</name>
</gene>
<organism evidence="2 3">
    <name type="scientific">Citrus x changshan-huyou</name>
    <dbReference type="NCBI Taxonomy" id="2935761"/>
    <lineage>
        <taxon>Eukaryota</taxon>
        <taxon>Viridiplantae</taxon>
        <taxon>Streptophyta</taxon>
        <taxon>Embryophyta</taxon>
        <taxon>Tracheophyta</taxon>
        <taxon>Spermatophyta</taxon>
        <taxon>Magnoliopsida</taxon>
        <taxon>eudicotyledons</taxon>
        <taxon>Gunneridae</taxon>
        <taxon>Pentapetalae</taxon>
        <taxon>rosids</taxon>
        <taxon>malvids</taxon>
        <taxon>Sapindales</taxon>
        <taxon>Rutaceae</taxon>
        <taxon>Aurantioideae</taxon>
        <taxon>Citrus</taxon>
    </lineage>
</organism>
<dbReference type="PANTHER" id="PTHR31115:SF3">
    <property type="entry name" value="EXPRESSED PROTEIN"/>
    <property type="match status" value="1"/>
</dbReference>
<feature type="region of interest" description="Disordered" evidence="1">
    <location>
        <begin position="556"/>
        <end position="609"/>
    </location>
</feature>
<feature type="compositionally biased region" description="Polar residues" evidence="1">
    <location>
        <begin position="437"/>
        <end position="448"/>
    </location>
</feature>
<feature type="region of interest" description="Disordered" evidence="1">
    <location>
        <begin position="46"/>
        <end position="65"/>
    </location>
</feature>
<feature type="compositionally biased region" description="Basic and acidic residues" evidence="1">
    <location>
        <begin position="408"/>
        <end position="421"/>
    </location>
</feature>
<evidence type="ECO:0000256" key="1">
    <source>
        <dbReference type="SAM" id="MobiDB-lite"/>
    </source>
</evidence>
<accession>A0AAP0MEA9</accession>
<evidence type="ECO:0000313" key="3">
    <source>
        <dbReference type="Proteomes" id="UP001428341"/>
    </source>
</evidence>
<dbReference type="EMBL" id="JBCGBO010000004">
    <property type="protein sequence ID" value="KAK9208874.1"/>
    <property type="molecule type" value="Genomic_DNA"/>
</dbReference>
<evidence type="ECO:0000313" key="2">
    <source>
        <dbReference type="EMBL" id="KAK9208874.1"/>
    </source>
</evidence>